<dbReference type="Proteomes" id="UP000288168">
    <property type="component" value="Unassembled WGS sequence"/>
</dbReference>
<sequence>MQKMNQMILEDLDKGIVRAFLGFYKLQESQGPCSERRRTRAGRFGKTFKSLVRNFEGQNTNNSLDHVAQAVQNLPDEFEFETTTLDGSMLHRRLVKFDWAKESTRFPDPLGLTLAHHVLIRGVKNVGWALELVAPDDDLVTSASDIAGWTSLHYVAIWRERSRTESRWNNAPTLLGKDRHSERSHPPPRLGHDASSPGQFKLYAPSLGSVAWQCRRH</sequence>
<feature type="compositionally biased region" description="Basic and acidic residues" evidence="1">
    <location>
        <begin position="176"/>
        <end position="185"/>
    </location>
</feature>
<dbReference type="EMBL" id="NKCI01000184">
    <property type="protein sequence ID" value="RSL49162.1"/>
    <property type="molecule type" value="Genomic_DNA"/>
</dbReference>
<evidence type="ECO:0000313" key="3">
    <source>
        <dbReference type="Proteomes" id="UP000288168"/>
    </source>
</evidence>
<protein>
    <submittedName>
        <fullName evidence="2">Uncharacterized protein</fullName>
    </submittedName>
</protein>
<evidence type="ECO:0000313" key="2">
    <source>
        <dbReference type="EMBL" id="RSL49162.1"/>
    </source>
</evidence>
<name>A0A428P7Y0_9HYPO</name>
<keyword evidence="3" id="KW-1185">Reference proteome</keyword>
<accession>A0A428P7Y0</accession>
<organism evidence="2 3">
    <name type="scientific">Fusarium duplospermum</name>
    <dbReference type="NCBI Taxonomy" id="1325734"/>
    <lineage>
        <taxon>Eukaryota</taxon>
        <taxon>Fungi</taxon>
        <taxon>Dikarya</taxon>
        <taxon>Ascomycota</taxon>
        <taxon>Pezizomycotina</taxon>
        <taxon>Sordariomycetes</taxon>
        <taxon>Hypocreomycetidae</taxon>
        <taxon>Hypocreales</taxon>
        <taxon>Nectriaceae</taxon>
        <taxon>Fusarium</taxon>
        <taxon>Fusarium solani species complex</taxon>
    </lineage>
</organism>
<feature type="region of interest" description="Disordered" evidence="1">
    <location>
        <begin position="169"/>
        <end position="201"/>
    </location>
</feature>
<proteinExistence type="predicted"/>
<reference evidence="2 3" key="1">
    <citation type="submission" date="2017-06" db="EMBL/GenBank/DDBJ databases">
        <title>Comparative genomic analysis of Ambrosia Fusariam Clade fungi.</title>
        <authorList>
            <person name="Stajich J.E."/>
            <person name="Carrillo J."/>
            <person name="Kijimoto T."/>
            <person name="Eskalen A."/>
            <person name="O'Donnell K."/>
            <person name="Kasson M."/>
        </authorList>
    </citation>
    <scope>NUCLEOTIDE SEQUENCE [LARGE SCALE GENOMIC DNA]</scope>
    <source>
        <strain evidence="2 3">NRRL62584</strain>
    </source>
</reference>
<gene>
    <name evidence="2" type="ORF">CEP54_012540</name>
</gene>
<comment type="caution">
    <text evidence="2">The sequence shown here is derived from an EMBL/GenBank/DDBJ whole genome shotgun (WGS) entry which is preliminary data.</text>
</comment>
<dbReference type="OrthoDB" id="823504at2759"/>
<dbReference type="AlphaFoldDB" id="A0A428P7Y0"/>
<evidence type="ECO:0000256" key="1">
    <source>
        <dbReference type="SAM" id="MobiDB-lite"/>
    </source>
</evidence>